<keyword evidence="1" id="KW-0812">Transmembrane</keyword>
<dbReference type="EMBL" id="MGIL01000010">
    <property type="protein sequence ID" value="OGM88419.1"/>
    <property type="molecule type" value="Genomic_DNA"/>
</dbReference>
<feature type="transmembrane region" description="Helical" evidence="1">
    <location>
        <begin position="103"/>
        <end position="126"/>
    </location>
</feature>
<evidence type="ECO:0000256" key="1">
    <source>
        <dbReference type="SAM" id="Phobius"/>
    </source>
</evidence>
<evidence type="ECO:0000313" key="2">
    <source>
        <dbReference type="EMBL" id="OGM88419.1"/>
    </source>
</evidence>
<feature type="transmembrane region" description="Helical" evidence="1">
    <location>
        <begin position="77"/>
        <end position="94"/>
    </location>
</feature>
<dbReference type="AlphaFoldDB" id="A0A1F8DK85"/>
<feature type="transmembrane region" description="Helical" evidence="1">
    <location>
        <begin position="32"/>
        <end position="49"/>
    </location>
</feature>
<evidence type="ECO:0000313" key="3">
    <source>
        <dbReference type="Proteomes" id="UP000177596"/>
    </source>
</evidence>
<feature type="transmembrane region" description="Helical" evidence="1">
    <location>
        <begin position="146"/>
        <end position="168"/>
    </location>
</feature>
<name>A0A1F8DK85_9BACT</name>
<reference evidence="2 3" key="1">
    <citation type="journal article" date="2016" name="Nat. Commun.">
        <title>Thousands of microbial genomes shed light on interconnected biogeochemical processes in an aquifer system.</title>
        <authorList>
            <person name="Anantharaman K."/>
            <person name="Brown C.T."/>
            <person name="Hug L.A."/>
            <person name="Sharon I."/>
            <person name="Castelle C.J."/>
            <person name="Probst A.J."/>
            <person name="Thomas B.C."/>
            <person name="Singh A."/>
            <person name="Wilkins M.J."/>
            <person name="Karaoz U."/>
            <person name="Brodie E.L."/>
            <person name="Williams K.H."/>
            <person name="Hubbard S.S."/>
            <person name="Banfield J.F."/>
        </authorList>
    </citation>
    <scope>NUCLEOTIDE SEQUENCE [LARGE SCALE GENOMIC DNA]</scope>
</reference>
<protein>
    <recommendedName>
        <fullName evidence="4">Rod shape-determining protein MreD</fullName>
    </recommendedName>
</protein>
<dbReference type="Pfam" id="PF20221">
    <property type="entry name" value="DUF6580"/>
    <property type="match status" value="1"/>
</dbReference>
<comment type="caution">
    <text evidence="2">The sequence shown here is derived from an EMBL/GenBank/DDBJ whole genome shotgun (WGS) entry which is preliminary data.</text>
</comment>
<accession>A0A1F8DK85</accession>
<organism evidence="2 3">
    <name type="scientific">Candidatus Woesebacteria bacterium RIFOXYD1_FULL_43_18</name>
    <dbReference type="NCBI Taxonomy" id="1802551"/>
    <lineage>
        <taxon>Bacteria</taxon>
        <taxon>Candidatus Woeseibacteriota</taxon>
    </lineage>
</organism>
<dbReference type="InterPro" id="IPR046487">
    <property type="entry name" value="DUF6580"/>
</dbReference>
<keyword evidence="1" id="KW-1133">Transmembrane helix</keyword>
<proteinExistence type="predicted"/>
<evidence type="ECO:0008006" key="4">
    <source>
        <dbReference type="Google" id="ProtNLM"/>
    </source>
</evidence>
<sequence>MMKFNGKSVITKLAQPGILIAIGAFSRLIPHPANFAPITAMALFGGVYLTKKQALTLPIAAMILSDFFLGFDSVPMRLSVYGSFILAVLVGFWVKNHKNPKHIIFASILSSILFFIITNFAVWAFGSMYPKSVTGLMQSYFFAIPFFRNSVLGDLFYSGVFFGIYNLLLNSSPRVALAQKP</sequence>
<dbReference type="Proteomes" id="UP000177596">
    <property type="component" value="Unassembled WGS sequence"/>
</dbReference>
<keyword evidence="1" id="KW-0472">Membrane</keyword>
<gene>
    <name evidence="2" type="ORF">A2573_02450</name>
</gene>